<proteinExistence type="inferred from homology"/>
<comment type="similarity">
    <text evidence="3">Belongs to the glycosyltransferase 8 family.</text>
</comment>
<comment type="cofactor">
    <cofactor evidence="1">
        <name>Mg(2+)</name>
        <dbReference type="ChEBI" id="CHEBI:18420"/>
    </cofactor>
</comment>
<dbReference type="InterPro" id="IPR013645">
    <property type="entry name" value="Glyco_transf_8N"/>
</dbReference>
<dbReference type="SUPFAM" id="SSF53448">
    <property type="entry name" value="Nucleotide-diphospho-sugar transferases"/>
    <property type="match status" value="1"/>
</dbReference>
<evidence type="ECO:0000256" key="6">
    <source>
        <dbReference type="ARBA" id="ARBA00022723"/>
    </source>
</evidence>
<dbReference type="CDD" id="cd04194">
    <property type="entry name" value="GT8_A4GalT_like"/>
    <property type="match status" value="1"/>
</dbReference>
<keyword evidence="4" id="KW-0328">Glycosyltransferase</keyword>
<dbReference type="PANTHER" id="PTHR13778">
    <property type="entry name" value="GLYCOSYLTRANSFERASE 8 DOMAIN-CONTAINING PROTEIN"/>
    <property type="match status" value="1"/>
</dbReference>
<dbReference type="PANTHER" id="PTHR13778:SF47">
    <property type="entry name" value="LIPOPOLYSACCHARIDE 1,3-GALACTOSYLTRANSFERASE"/>
    <property type="match status" value="1"/>
</dbReference>
<organism evidence="10 11">
    <name type="scientific">Morganella morganii</name>
    <name type="common">Proteus morganii</name>
    <dbReference type="NCBI Taxonomy" id="582"/>
    <lineage>
        <taxon>Bacteria</taxon>
        <taxon>Pseudomonadati</taxon>
        <taxon>Pseudomonadota</taxon>
        <taxon>Gammaproteobacteria</taxon>
        <taxon>Enterobacterales</taxon>
        <taxon>Morganellaceae</taxon>
        <taxon>Morganella</taxon>
    </lineage>
</organism>
<evidence type="ECO:0000256" key="4">
    <source>
        <dbReference type="ARBA" id="ARBA00022676"/>
    </source>
</evidence>
<comment type="pathway">
    <text evidence="2">Bacterial outer membrane biogenesis; LPS core biosynthesis.</text>
</comment>
<keyword evidence="8" id="KW-0448">Lipopolysaccharide biosynthesis</keyword>
<keyword evidence="5" id="KW-0808">Transferase</keyword>
<dbReference type="Pfam" id="PF08437">
    <property type="entry name" value="Glyco_transf_8C"/>
    <property type="match status" value="1"/>
</dbReference>
<reference evidence="10 11" key="1">
    <citation type="submission" date="2018-04" db="EMBL/GenBank/DDBJ databases">
        <title>Whole genome sequencing of Morganella morganii AR_0133.</title>
        <authorList>
            <person name="Conlan S."/>
            <person name="Thomas P.J."/>
            <person name="Mullikin J."/>
            <person name="Frank K.M."/>
            <person name="Segre J.A."/>
        </authorList>
    </citation>
    <scope>NUCLEOTIDE SEQUENCE [LARGE SCALE GENOMIC DNA]</scope>
    <source>
        <strain evidence="10 11">AR_0133</strain>
    </source>
</reference>
<dbReference type="EMBL" id="CP028956">
    <property type="protein sequence ID" value="AWC94511.1"/>
    <property type="molecule type" value="Genomic_DNA"/>
</dbReference>
<sequence>MNSLVKENINVFFGECDGNNLHIAFAVDDNFIKPVGILITSIVYNNPNQWFHFHIFTASLCEDNLNKLKQINVGDSSLTIHVFDEAIFASYQTLKNLPASMYYRLVIPAILNGVTSRVLYLDADIVCNGSIEELVNKDIGSYIICACLDPAVIANHDKHVSSLGIDRNDCYFNSGVMLINIDEWNRQNVLSCFNDLIHKREYKFPDQDVLNIVLQHNVLLLDERFNTFSSNVENYNKATFVHFAGEAKPWTIIANRNDLYMKYYDLSPWGQEGLLMPRNYKECKKYSSSLWKEHRYFYSTLWFFKYLMKKCFGK</sequence>
<evidence type="ECO:0000313" key="11">
    <source>
        <dbReference type="Proteomes" id="UP000244682"/>
    </source>
</evidence>
<dbReference type="InterPro" id="IPR050748">
    <property type="entry name" value="Glycosyltrans_8_dom-fam"/>
</dbReference>
<gene>
    <name evidence="10" type="ORF">AM380_13140</name>
</gene>
<evidence type="ECO:0000313" key="10">
    <source>
        <dbReference type="EMBL" id="AWC94511.1"/>
    </source>
</evidence>
<dbReference type="Proteomes" id="UP000244682">
    <property type="component" value="Chromosome"/>
</dbReference>
<keyword evidence="7" id="KW-0460">Magnesium</keyword>
<keyword evidence="6" id="KW-0479">Metal-binding</keyword>
<feature type="domain" description="Glycosyl transferase family 8 C-terminal" evidence="9">
    <location>
        <begin position="259"/>
        <end position="310"/>
    </location>
</feature>
<protein>
    <recommendedName>
        <fullName evidence="9">Glycosyl transferase family 8 C-terminal domain-containing protein</fullName>
    </recommendedName>
</protein>
<evidence type="ECO:0000256" key="7">
    <source>
        <dbReference type="ARBA" id="ARBA00022842"/>
    </source>
</evidence>
<dbReference type="Gene3D" id="3.90.550.10">
    <property type="entry name" value="Spore Coat Polysaccharide Biosynthesis Protein SpsA, Chain A"/>
    <property type="match status" value="1"/>
</dbReference>
<name>A0AAU8ZNZ4_MORMO</name>
<evidence type="ECO:0000256" key="8">
    <source>
        <dbReference type="ARBA" id="ARBA00022985"/>
    </source>
</evidence>
<evidence type="ECO:0000256" key="2">
    <source>
        <dbReference type="ARBA" id="ARBA00004713"/>
    </source>
</evidence>
<evidence type="ECO:0000256" key="1">
    <source>
        <dbReference type="ARBA" id="ARBA00001946"/>
    </source>
</evidence>
<accession>A0AAU8ZNZ4</accession>
<evidence type="ECO:0000256" key="5">
    <source>
        <dbReference type="ARBA" id="ARBA00022679"/>
    </source>
</evidence>
<dbReference type="InterPro" id="IPR002495">
    <property type="entry name" value="Glyco_trans_8"/>
</dbReference>
<dbReference type="GO" id="GO:0008918">
    <property type="term" value="F:lipopolysaccharide 3-alpha-galactosyltransferase activity"/>
    <property type="evidence" value="ECO:0007669"/>
    <property type="project" value="InterPro"/>
</dbReference>
<dbReference type="Pfam" id="PF01501">
    <property type="entry name" value="Glyco_transf_8"/>
    <property type="match status" value="1"/>
</dbReference>
<dbReference type="AlphaFoldDB" id="A0AAU8ZNZ4"/>
<evidence type="ECO:0000259" key="9">
    <source>
        <dbReference type="Pfam" id="PF08437"/>
    </source>
</evidence>
<evidence type="ECO:0000256" key="3">
    <source>
        <dbReference type="ARBA" id="ARBA00006351"/>
    </source>
</evidence>
<dbReference type="InterPro" id="IPR029044">
    <property type="entry name" value="Nucleotide-diphossugar_trans"/>
</dbReference>
<dbReference type="GO" id="GO:0046872">
    <property type="term" value="F:metal ion binding"/>
    <property type="evidence" value="ECO:0007669"/>
    <property type="project" value="UniProtKB-KW"/>
</dbReference>
<dbReference type="RefSeq" id="WP_108656622.1">
    <property type="nucleotide sequence ID" value="NZ_CP028956.1"/>
</dbReference>